<dbReference type="Pfam" id="PF00248">
    <property type="entry name" value="Aldo_ket_red"/>
    <property type="match status" value="1"/>
</dbReference>
<feature type="domain" description="NADP-dependent oxidoreductase" evidence="1">
    <location>
        <begin position="14"/>
        <end position="267"/>
    </location>
</feature>
<evidence type="ECO:0000313" key="3">
    <source>
        <dbReference type="Proteomes" id="UP000617544"/>
    </source>
</evidence>
<reference evidence="2" key="1">
    <citation type="journal article" date="2020" name="bioRxiv">
        <title>A rank-normalized archaeal taxonomy based on genome phylogeny resolves widespread incomplete and uneven classifications.</title>
        <authorList>
            <person name="Rinke C."/>
            <person name="Chuvochina M."/>
            <person name="Mussig A.J."/>
            <person name="Chaumeil P.-A."/>
            <person name="Waite D.W."/>
            <person name="Whitman W.B."/>
            <person name="Parks D.H."/>
            <person name="Hugenholtz P."/>
        </authorList>
    </citation>
    <scope>NUCLEOTIDE SEQUENCE</scope>
    <source>
        <strain evidence="2">UBA8834</strain>
    </source>
</reference>
<dbReference type="PIRSF" id="PIRSF000097">
    <property type="entry name" value="AKR"/>
    <property type="match status" value="1"/>
</dbReference>
<comment type="caution">
    <text evidence="2">The sequence shown here is derived from an EMBL/GenBank/DDBJ whole genome shotgun (WGS) entry which is preliminary data.</text>
</comment>
<dbReference type="SUPFAM" id="SSF51430">
    <property type="entry name" value="NAD(P)-linked oxidoreductase"/>
    <property type="match status" value="1"/>
</dbReference>
<dbReference type="InterPro" id="IPR023210">
    <property type="entry name" value="NADP_OxRdtase_dom"/>
</dbReference>
<organism evidence="2 3">
    <name type="scientific">Pyrococcus horikoshii</name>
    <dbReference type="NCBI Taxonomy" id="53953"/>
    <lineage>
        <taxon>Archaea</taxon>
        <taxon>Methanobacteriati</taxon>
        <taxon>Methanobacteriota</taxon>
        <taxon>Thermococci</taxon>
        <taxon>Thermococcales</taxon>
        <taxon>Thermococcaceae</taxon>
        <taxon>Pyrococcus</taxon>
    </lineage>
</organism>
<evidence type="ECO:0000259" key="1">
    <source>
        <dbReference type="Pfam" id="PF00248"/>
    </source>
</evidence>
<dbReference type="PROSITE" id="PS00062">
    <property type="entry name" value="ALDOKETO_REDUCTASE_2"/>
    <property type="match status" value="1"/>
</dbReference>
<dbReference type="PRINTS" id="PR00069">
    <property type="entry name" value="ALDKETRDTASE"/>
</dbReference>
<accession>A0A832TA87</accession>
<dbReference type="PANTHER" id="PTHR43638:SF3">
    <property type="entry name" value="ALDEHYDE REDUCTASE"/>
    <property type="match status" value="1"/>
</dbReference>
<sequence>MRDVKLIGSDEVTAIGMGTWGIGGYEVPDYSRDRESIEVLRYGLELGINLIDTAEFYGAGHSEELVGKAIEGFNREEIFIISKVWPSHFGYEKAKKAAKASAKRLGTYIDLYLLHWPGDSWGKIEETLHALEDLVDEGLIRYIGVSNFDLELLKRSQEAMRRYEIVANEVKYSIRDRWPETSGLLDYMKREKIALIAYTPLEKGTLARDPCLTEIGRAYGKTAAQVALNYLIWEDNVIAIPKAGRKDHVDENFGAMGWRLSREDREKARRCFS</sequence>
<evidence type="ECO:0000313" key="2">
    <source>
        <dbReference type="EMBL" id="HII61604.1"/>
    </source>
</evidence>
<dbReference type="RefSeq" id="WP_010884151.1">
    <property type="nucleotide sequence ID" value="NZ_DUJN01000007.1"/>
</dbReference>
<dbReference type="OMA" id="ACATNQV"/>
<dbReference type="GO" id="GO:0016491">
    <property type="term" value="F:oxidoreductase activity"/>
    <property type="evidence" value="ECO:0007669"/>
    <property type="project" value="InterPro"/>
</dbReference>
<dbReference type="InterPro" id="IPR036812">
    <property type="entry name" value="NAD(P)_OxRdtase_dom_sf"/>
</dbReference>
<dbReference type="InterPro" id="IPR020471">
    <property type="entry name" value="AKR"/>
</dbReference>
<dbReference type="GeneID" id="1443933"/>
<dbReference type="EMBL" id="DUJN01000007">
    <property type="protein sequence ID" value="HII61604.1"/>
    <property type="molecule type" value="Genomic_DNA"/>
</dbReference>
<dbReference type="AlphaFoldDB" id="A0A832TA87"/>
<dbReference type="PANTHER" id="PTHR43638">
    <property type="entry name" value="OXIDOREDUCTASE, ALDO/KETO REDUCTASE FAMILY PROTEIN"/>
    <property type="match status" value="1"/>
</dbReference>
<dbReference type="CDD" id="cd19072">
    <property type="entry name" value="AKR_AKR3F1-like"/>
    <property type="match status" value="1"/>
</dbReference>
<proteinExistence type="predicted"/>
<dbReference type="Proteomes" id="UP000617544">
    <property type="component" value="Unassembled WGS sequence"/>
</dbReference>
<name>A0A832TA87_PYRHR</name>
<gene>
    <name evidence="2" type="ORF">HA331_07680</name>
</gene>
<dbReference type="InterPro" id="IPR018170">
    <property type="entry name" value="Aldo/ket_reductase_CS"/>
</dbReference>
<dbReference type="Gene3D" id="3.20.20.100">
    <property type="entry name" value="NADP-dependent oxidoreductase domain"/>
    <property type="match status" value="1"/>
</dbReference>
<protein>
    <submittedName>
        <fullName evidence="2">Aldo/keto reductase</fullName>
    </submittedName>
</protein>